<sequence length="270" mass="30515">KELEALKARFLKHTVRMSKSKVERTINVNIIRKETTSEGKEELKADVVPAVLAAESLDETVHTKPGEKLQVLKAKLQEAMKLRRTEERQKRQALFKLDNEDMLEEEEEEEEEMTDESEEEEEGSHENVEFLLGEAEEDNEDIEEKHVEDGDKETDKESIDGEKLEKSVHCDSVPKPPSTEYSLPDEKLEMEEAADKRPTKLEDDDSFSLPTLAKENSHNSSFELIGSMIPSYQPCSKQMSRGGNFISAAGGFRSPSPGFFKTSFISSASK</sequence>
<evidence type="ECO:0000256" key="2">
    <source>
        <dbReference type="ARBA" id="ARBA00022553"/>
    </source>
</evidence>
<keyword evidence="3" id="KW-0539">Nucleus</keyword>
<evidence type="ECO:0000313" key="6">
    <source>
        <dbReference type="Proteomes" id="UP000580171"/>
    </source>
</evidence>
<reference evidence="5 6" key="1">
    <citation type="submission" date="2019-09" db="EMBL/GenBank/DDBJ databases">
        <title>Bird 10,000 Genomes (B10K) Project - Family phase.</title>
        <authorList>
            <person name="Zhang G."/>
        </authorList>
    </citation>
    <scope>NUCLEOTIDE SEQUENCE [LARGE SCALE GENOMIC DNA]</scope>
    <source>
        <strain evidence="5">B10K-DU-012-58</strain>
        <tissue evidence="5">Muscle</tissue>
    </source>
</reference>
<evidence type="ECO:0000256" key="3">
    <source>
        <dbReference type="ARBA" id="ARBA00023242"/>
    </source>
</evidence>
<dbReference type="OrthoDB" id="5859781at2759"/>
<dbReference type="Proteomes" id="UP000580171">
    <property type="component" value="Unassembled WGS sequence"/>
</dbReference>
<dbReference type="GO" id="GO:0033314">
    <property type="term" value="P:mitotic DNA replication checkpoint signaling"/>
    <property type="evidence" value="ECO:0007669"/>
    <property type="project" value="TreeGrafter"/>
</dbReference>
<keyword evidence="6" id="KW-1185">Reference proteome</keyword>
<feature type="region of interest" description="Disordered" evidence="4">
    <location>
        <begin position="82"/>
        <end position="219"/>
    </location>
</feature>
<dbReference type="AlphaFoldDB" id="A0A7L2W5A3"/>
<dbReference type="GO" id="GO:0005634">
    <property type="term" value="C:nucleus"/>
    <property type="evidence" value="ECO:0007669"/>
    <property type="project" value="UniProtKB-SubCell"/>
</dbReference>
<comment type="subcellular location">
    <subcellularLocation>
        <location evidence="1">Nucleus</location>
    </subcellularLocation>
</comment>
<evidence type="ECO:0000256" key="1">
    <source>
        <dbReference type="ARBA" id="ARBA00004123"/>
    </source>
</evidence>
<protein>
    <submittedName>
        <fullName evidence="5">CLSPN protein</fullName>
    </submittedName>
</protein>
<dbReference type="GO" id="GO:0007095">
    <property type="term" value="P:mitotic G2 DNA damage checkpoint signaling"/>
    <property type="evidence" value="ECO:0007669"/>
    <property type="project" value="TreeGrafter"/>
</dbReference>
<feature type="non-terminal residue" evidence="5">
    <location>
        <position position="1"/>
    </location>
</feature>
<dbReference type="PANTHER" id="PTHR14396">
    <property type="entry name" value="CLASPIN"/>
    <property type="match status" value="1"/>
</dbReference>
<proteinExistence type="predicted"/>
<feature type="compositionally biased region" description="Acidic residues" evidence="4">
    <location>
        <begin position="100"/>
        <end position="123"/>
    </location>
</feature>
<comment type="caution">
    <text evidence="5">The sequence shown here is derived from an EMBL/GenBank/DDBJ whole genome shotgun (WGS) entry which is preliminary data.</text>
</comment>
<dbReference type="InterPro" id="IPR024146">
    <property type="entry name" value="Claspin"/>
</dbReference>
<feature type="compositionally biased region" description="Basic and acidic residues" evidence="4">
    <location>
        <begin position="143"/>
        <end position="169"/>
    </location>
</feature>
<feature type="non-terminal residue" evidence="5">
    <location>
        <position position="270"/>
    </location>
</feature>
<gene>
    <name evidence="5" type="primary">Clspn</name>
    <name evidence="5" type="ORF">PANHAL_R07668</name>
</gene>
<accession>A0A7L2W5A3</accession>
<dbReference type="GO" id="GO:0010997">
    <property type="term" value="F:anaphase-promoting complex binding"/>
    <property type="evidence" value="ECO:0007669"/>
    <property type="project" value="TreeGrafter"/>
</dbReference>
<evidence type="ECO:0000313" key="5">
    <source>
        <dbReference type="EMBL" id="NXS64719.1"/>
    </source>
</evidence>
<evidence type="ECO:0000256" key="4">
    <source>
        <dbReference type="SAM" id="MobiDB-lite"/>
    </source>
</evidence>
<dbReference type="EMBL" id="VYZV01000292">
    <property type="protein sequence ID" value="NXS64719.1"/>
    <property type="molecule type" value="Genomic_DNA"/>
</dbReference>
<keyword evidence="2" id="KW-0597">Phosphoprotein</keyword>
<organism evidence="5 6">
    <name type="scientific">Pandion haliaetus</name>
    <name type="common">Osprey</name>
    <name type="synonym">Falco haliaetus</name>
    <dbReference type="NCBI Taxonomy" id="56262"/>
    <lineage>
        <taxon>Eukaryota</taxon>
        <taxon>Metazoa</taxon>
        <taxon>Chordata</taxon>
        <taxon>Craniata</taxon>
        <taxon>Vertebrata</taxon>
        <taxon>Euteleostomi</taxon>
        <taxon>Archelosauria</taxon>
        <taxon>Archosauria</taxon>
        <taxon>Dinosauria</taxon>
        <taxon>Saurischia</taxon>
        <taxon>Theropoda</taxon>
        <taxon>Coelurosauria</taxon>
        <taxon>Aves</taxon>
        <taxon>Neognathae</taxon>
        <taxon>Neoaves</taxon>
        <taxon>Telluraves</taxon>
        <taxon>Accipitrimorphae</taxon>
        <taxon>Accipitriformes</taxon>
        <taxon>Pandionidae</taxon>
        <taxon>Pandion</taxon>
    </lineage>
</organism>
<dbReference type="PANTHER" id="PTHR14396:SF10">
    <property type="entry name" value="CLASPIN"/>
    <property type="match status" value="1"/>
</dbReference>
<name>A0A7L2W5A3_PANHA</name>